<feature type="domain" description="KfrA N-terminal DNA-binding" evidence="2">
    <location>
        <begin position="1"/>
        <end position="87"/>
    </location>
</feature>
<protein>
    <recommendedName>
        <fullName evidence="2">KfrA N-terminal DNA-binding domain-containing protein</fullName>
    </recommendedName>
</protein>
<feature type="coiled-coil region" evidence="1">
    <location>
        <begin position="99"/>
        <end position="140"/>
    </location>
</feature>
<gene>
    <name evidence="3" type="ORF">BLL52_1708</name>
</gene>
<evidence type="ECO:0000259" key="2">
    <source>
        <dbReference type="Pfam" id="PF11740"/>
    </source>
</evidence>
<keyword evidence="4" id="KW-1185">Reference proteome</keyword>
<dbReference type="AlphaFoldDB" id="A0A1Q8YG45"/>
<name>A0A1Q8YG45_9BURK</name>
<evidence type="ECO:0000313" key="4">
    <source>
        <dbReference type="Proteomes" id="UP000185911"/>
    </source>
</evidence>
<organism evidence="3 4">
    <name type="scientific">Rhodoferax antarcticus ANT.BR</name>
    <dbReference type="NCBI Taxonomy" id="1111071"/>
    <lineage>
        <taxon>Bacteria</taxon>
        <taxon>Pseudomonadati</taxon>
        <taxon>Pseudomonadota</taxon>
        <taxon>Betaproteobacteria</taxon>
        <taxon>Burkholderiales</taxon>
        <taxon>Comamonadaceae</taxon>
        <taxon>Rhodoferax</taxon>
    </lineage>
</organism>
<dbReference type="Pfam" id="PF11740">
    <property type="entry name" value="KfrA_N"/>
    <property type="match status" value="1"/>
</dbReference>
<accession>A0A1Q8YG45</accession>
<dbReference type="Proteomes" id="UP000185911">
    <property type="component" value="Unassembled WGS sequence"/>
</dbReference>
<comment type="caution">
    <text evidence="3">The sequence shown here is derived from an EMBL/GenBank/DDBJ whole genome shotgun (WGS) entry which is preliminary data.</text>
</comment>
<proteinExistence type="predicted"/>
<dbReference type="EMBL" id="MSYM01000011">
    <property type="protein sequence ID" value="OLP06962.1"/>
    <property type="molecule type" value="Genomic_DNA"/>
</dbReference>
<keyword evidence="1" id="KW-0175">Coiled coil</keyword>
<evidence type="ECO:0000313" key="3">
    <source>
        <dbReference type="EMBL" id="OLP06962.1"/>
    </source>
</evidence>
<sequence>MQTIQKHLGTLRAELAPAAAVEPGSVPPAPVDAVQQIWAAAFNIAQSTTLHRIDMLVGLRDAALAVVQTQSQDLTAFAANIDFLTDELSKADSAQLAHLVEIEKSRELEQKNANAALEQLEALQKEHDQLKHQAQLDERDRLTERLSQQSTIDRLVNQLSEVKSLLHTRNAQTPINVIKQILPLNADSTVNLAQ</sequence>
<evidence type="ECO:0000256" key="1">
    <source>
        <dbReference type="SAM" id="Coils"/>
    </source>
</evidence>
<reference evidence="3 4" key="1">
    <citation type="submission" date="2017-01" db="EMBL/GenBank/DDBJ databases">
        <title>Genome sequence of Rhodoferax antarcticus ANT.BR, a psychrophilic purple nonsulfur bacterium from an Antarctic microbial mat.</title>
        <authorList>
            <person name="Baker J."/>
            <person name="Riester C."/>
            <person name="Skinner B."/>
            <person name="Newell A."/>
            <person name="Swingley W."/>
            <person name="Madigan M."/>
            <person name="Jung D."/>
            <person name="Asao M."/>
            <person name="Chen M."/>
            <person name="Loughlin P."/>
            <person name="Pan H."/>
            <person name="Lin S."/>
            <person name="Li N."/>
            <person name="Shaw J."/>
            <person name="Prado M."/>
            <person name="Sherman C."/>
            <person name="Li X."/>
            <person name="Tang J."/>
            <person name="Blankenship R."/>
            <person name="Zhao T."/>
            <person name="Touchman J."/>
            <person name="Sattley M."/>
        </authorList>
    </citation>
    <scope>NUCLEOTIDE SEQUENCE [LARGE SCALE GENOMIC DNA]</scope>
    <source>
        <strain evidence="3 4">ANT.BR</strain>
    </source>
</reference>
<dbReference type="InterPro" id="IPR021104">
    <property type="entry name" value="KfrA_DNA-bd_N"/>
</dbReference>